<feature type="compositionally biased region" description="Basic and acidic residues" evidence="25">
    <location>
        <begin position="123"/>
        <end position="145"/>
    </location>
</feature>
<keyword evidence="9" id="KW-0963">Cytoplasm</keyword>
<dbReference type="PANTHER" id="PTHR12436:SF3">
    <property type="entry name" value="GERMINAL-CENTER ASSOCIATED NUCLEAR PROTEIN"/>
    <property type="match status" value="1"/>
</dbReference>
<name>A0AAV2AX01_9ARAC</name>
<dbReference type="EMBL" id="CAXIEN010000217">
    <property type="protein sequence ID" value="CAL1287388.1"/>
    <property type="molecule type" value="Genomic_DNA"/>
</dbReference>
<keyword evidence="18" id="KW-0906">Nuclear pore complex</keyword>
<evidence type="ECO:0000256" key="6">
    <source>
        <dbReference type="ARBA" id="ARBA00022448"/>
    </source>
</evidence>
<evidence type="ECO:0000256" key="7">
    <source>
        <dbReference type="ARBA" id="ARBA00022454"/>
    </source>
</evidence>
<gene>
    <name evidence="27" type="ORF">LARSCL_LOCUS14802</name>
</gene>
<dbReference type="GO" id="GO:0015031">
    <property type="term" value="P:protein transport"/>
    <property type="evidence" value="ECO:0007669"/>
    <property type="project" value="UniProtKB-KW"/>
</dbReference>
<evidence type="ECO:0000256" key="21">
    <source>
        <dbReference type="ARBA" id="ARBA00038443"/>
    </source>
</evidence>
<dbReference type="GO" id="GO:0002376">
    <property type="term" value="P:immune system process"/>
    <property type="evidence" value="ECO:0007669"/>
    <property type="project" value="UniProtKB-KW"/>
</dbReference>
<evidence type="ECO:0000313" key="28">
    <source>
        <dbReference type="Proteomes" id="UP001497382"/>
    </source>
</evidence>
<evidence type="ECO:0000256" key="14">
    <source>
        <dbReference type="ARBA" id="ARBA00022927"/>
    </source>
</evidence>
<keyword evidence="8" id="KW-0488">Methylation</keyword>
<dbReference type="InterPro" id="IPR005062">
    <property type="entry name" value="SAC3/GANP/THP3_conserved"/>
</dbReference>
<evidence type="ECO:0000256" key="17">
    <source>
        <dbReference type="ARBA" id="ARBA00023054"/>
    </source>
</evidence>
<evidence type="ECO:0000259" key="26">
    <source>
        <dbReference type="Pfam" id="PF03399"/>
    </source>
</evidence>
<evidence type="ECO:0000256" key="20">
    <source>
        <dbReference type="ARBA" id="ARBA00023315"/>
    </source>
</evidence>
<comment type="similarity">
    <text evidence="21">Belongs to the SAC3 family.</text>
</comment>
<evidence type="ECO:0000256" key="4">
    <source>
        <dbReference type="ARBA" id="ARBA00004642"/>
    </source>
</evidence>
<evidence type="ECO:0000256" key="12">
    <source>
        <dbReference type="ARBA" id="ARBA00022816"/>
    </source>
</evidence>
<evidence type="ECO:0000256" key="8">
    <source>
        <dbReference type="ARBA" id="ARBA00022481"/>
    </source>
</evidence>
<accession>A0AAV2AX01</accession>
<comment type="subcellular location">
    <subcellularLocation>
        <location evidence="1">Chromosome</location>
    </subcellularLocation>
    <subcellularLocation>
        <location evidence="2">Cytoplasm</location>
    </subcellularLocation>
    <subcellularLocation>
        <location evidence="3">Nucleus</location>
        <location evidence="3">Nuclear pore complex</location>
    </subcellularLocation>
    <subcellularLocation>
        <location evidence="4">Nucleus</location>
        <location evidence="4">Nucleoplasm</location>
    </subcellularLocation>
</comment>
<keyword evidence="12" id="KW-0509">mRNA transport</keyword>
<keyword evidence="28" id="KW-1185">Reference proteome</keyword>
<evidence type="ECO:0000256" key="9">
    <source>
        <dbReference type="ARBA" id="ARBA00022490"/>
    </source>
</evidence>
<dbReference type="GO" id="GO:0005737">
    <property type="term" value="C:cytoplasm"/>
    <property type="evidence" value="ECO:0007669"/>
    <property type="project" value="UniProtKB-SubCell"/>
</dbReference>
<evidence type="ECO:0000256" key="13">
    <source>
        <dbReference type="ARBA" id="ARBA00022859"/>
    </source>
</evidence>
<evidence type="ECO:0000256" key="10">
    <source>
        <dbReference type="ARBA" id="ARBA00022553"/>
    </source>
</evidence>
<dbReference type="GO" id="GO:0005654">
    <property type="term" value="C:nucleoplasm"/>
    <property type="evidence" value="ECO:0007669"/>
    <property type="project" value="UniProtKB-SubCell"/>
</dbReference>
<dbReference type="FunFam" id="1.25.40.990:FF:000003">
    <property type="entry name" value="germinal-center associated nuclear protein isoform X2"/>
    <property type="match status" value="1"/>
</dbReference>
<evidence type="ECO:0000256" key="19">
    <source>
        <dbReference type="ARBA" id="ARBA00023242"/>
    </source>
</evidence>
<evidence type="ECO:0000256" key="1">
    <source>
        <dbReference type="ARBA" id="ARBA00004286"/>
    </source>
</evidence>
<keyword evidence="7" id="KW-0158">Chromosome</keyword>
<dbReference type="GO" id="GO:0070390">
    <property type="term" value="C:transcription export complex 2"/>
    <property type="evidence" value="ECO:0007669"/>
    <property type="project" value="TreeGrafter"/>
</dbReference>
<dbReference type="GO" id="GO:0005643">
    <property type="term" value="C:nuclear pore"/>
    <property type="evidence" value="ECO:0007669"/>
    <property type="project" value="UniProtKB-SubCell"/>
</dbReference>
<keyword evidence="19" id="KW-0539">Nucleus</keyword>
<keyword evidence="16" id="KW-0811">Translocation</keyword>
<dbReference type="Pfam" id="PF03399">
    <property type="entry name" value="SAC3_GANP"/>
    <property type="match status" value="1"/>
</dbReference>
<evidence type="ECO:0000256" key="25">
    <source>
        <dbReference type="SAM" id="MobiDB-lite"/>
    </source>
</evidence>
<dbReference type="InterPro" id="IPR045107">
    <property type="entry name" value="SAC3/GANP/THP3"/>
</dbReference>
<keyword evidence="6" id="KW-0813">Transport</keyword>
<evidence type="ECO:0000313" key="27">
    <source>
        <dbReference type="EMBL" id="CAL1287388.1"/>
    </source>
</evidence>
<dbReference type="EC" id="2.3.1.48" evidence="5"/>
<keyword evidence="11" id="KW-0808">Transferase</keyword>
<evidence type="ECO:0000256" key="2">
    <source>
        <dbReference type="ARBA" id="ARBA00004496"/>
    </source>
</evidence>
<evidence type="ECO:0000256" key="18">
    <source>
        <dbReference type="ARBA" id="ARBA00023132"/>
    </source>
</evidence>
<proteinExistence type="inferred from homology"/>
<evidence type="ECO:0000256" key="23">
    <source>
        <dbReference type="ARBA" id="ARBA00069544"/>
    </source>
</evidence>
<evidence type="ECO:0000256" key="15">
    <source>
        <dbReference type="ARBA" id="ARBA00022990"/>
    </source>
</evidence>
<organism evidence="27 28">
    <name type="scientific">Larinioides sclopetarius</name>
    <dbReference type="NCBI Taxonomy" id="280406"/>
    <lineage>
        <taxon>Eukaryota</taxon>
        <taxon>Metazoa</taxon>
        <taxon>Ecdysozoa</taxon>
        <taxon>Arthropoda</taxon>
        <taxon>Chelicerata</taxon>
        <taxon>Arachnida</taxon>
        <taxon>Araneae</taxon>
        <taxon>Araneomorphae</taxon>
        <taxon>Entelegynae</taxon>
        <taxon>Araneoidea</taxon>
        <taxon>Araneidae</taxon>
        <taxon>Larinioides</taxon>
    </lineage>
</organism>
<sequence length="1588" mass="181904">MESNAELDLDSYATLDEYEVIPRPQELIKTQQLSTSAKEKYAAKESSLRKKLLQKQKELLSFKEKFLTKDGKKSTARVKSRSSPLSAPKASGRTKNFQEIEQKFDSYVQGAKKSLKKGSPRPEASKSTKEDPEKVKPSQSKDDISKQELQLLKSMEEVAETAQERYDVLNARDSFLRLNESKKGETKVKKVSGTCPDMCPEKERYSRIAKNCLAIFETKMAFDSMGSSKDVDHRYMVKEYSRSSADQQEPLPHELRPVSVLKFTMDYLICNIIDRKNTNISIADWYDFIWNRTRSIRKDITQQQLCDVECVDILEKCARFHILCAELLSEEDTATFDPKINNENLTKCLQTLKHMYHDLQTKGIQCPNEAEFRAYDILLSLTEGETLRLVKDIRKEVFNSSPVKTAFEAALAFKSNNYVKFFKFMEKGTYLDSCILHRYIPEARFRAMQVIERAYCVPNNATMLPLKSLVKDLKFENVLDAANFCKWHGLTVDETHVTIQRQTFQKPSSVYPVARATCLVGNKLQTSLSEIINNGPLPENPLEWYRPRDSFNEEGLLLNKFSVSDISENKREDIQGMDIDEVNISTIPIQPTKTNTSQETKIEQDSLKLDQKKFSTSVTKSSSILNTKSDHSFLGDSKNNCCESSSNSKKATSISPFSQKVTHIFSPSRSALRKLPPLTTLDARKAADTFKPQKFQGSVFEKLSSESWTFFPTTSCLSSSFSFRSPILQSTNFRKEASETNTLPPHSTSIFNSSIPVTKEELIAANSLKSTEIQDIIEIEDSLDQGIGSETDINEKEKEIEVLYDDYSRMKSIPFVEKADNDSLSLAMEDEETLNKLREEKLEEIISDISDEIYSECIEDLSAQISESTVKEEWDKKVEYEDALEKIRAVLAKKTIFKWRLFCERRKHRRMFQNTEPLSPWIPMLTNTEYVTSGASSPFSVYKKHCSLSRLTETKLKERDNRPGWESFSSSHFEMLNKIPRFPPAYLKKVGINRFFKLCILFVSYPNYSLSTFIDWMCKKFKLSALSENLDKKSNLLSFYTLNGGKTLMCIQAIVLDKNMDMNNTHLLNGLSAMMLCVPARFPDSLNFNNTLELFKILLKNNCNLLPFPLVAFLLGSSEKISVVNQLTTFLDNRLYSGNIFSTVKKKELSNPANYRSNSNEILGAVRWLIENQEHVPIVQNSSLHNYLEDSFASVFSTVFWKLSLQEFKPLSQMPQQVISFYNKLLECRASLLCSSFLIAIARWWPPQELFTLQPEYRFIDVSFQRKSAEYMKALYLPEFIGDPYSLNDLWNYVNNIADLIDSGREALLLSVQSILRISTDIDWPSIISKCAYFILCHFCNKFGSCVNEDVFYMKPDLESINLDSFWQSLLYFLKENHPFNKRKRPESELKENSAVKKIRTNKDTELVEEICDTNWKDQYASSAPAIYVSDFPDAASSRVDNLLSSLKSALKKQNEESDRFLLKLNESVSDQSFFSESIKEDLSLVLDYSGTATCEKLQLDSRSFILDKNSFTEQWSGDTISSMPKTVIEANKNKDSESSDVMQKLLGRKLPNSVTSPSSLSEKLLELKYNIQRNNILEDNLGLLLKL</sequence>
<evidence type="ECO:0000256" key="16">
    <source>
        <dbReference type="ARBA" id="ARBA00023010"/>
    </source>
</evidence>
<comment type="function">
    <text evidence="22">As a component of the TREX-2 complex, involved in the export of mRNAs to the cytoplasm through the nuclear pores. Through the acetylation of histones, affects the assembly of nucleosomes at immunoglobulin variable region genes and promotes the recruitment and positioning of transcription complex to favor DNA cytosine deaminase AICDA/AID targeting, hence promoting somatic hypermutations.</text>
</comment>
<comment type="caution">
    <text evidence="27">The sequence shown here is derived from an EMBL/GenBank/DDBJ whole genome shotgun (WGS) entry which is preliminary data.</text>
</comment>
<evidence type="ECO:0000256" key="24">
    <source>
        <dbReference type="SAM" id="Coils"/>
    </source>
</evidence>
<reference evidence="27 28" key="1">
    <citation type="submission" date="2024-04" db="EMBL/GenBank/DDBJ databases">
        <authorList>
            <person name="Rising A."/>
            <person name="Reimegard J."/>
            <person name="Sonavane S."/>
            <person name="Akerstrom W."/>
            <person name="Nylinder S."/>
            <person name="Hedman E."/>
            <person name="Kallberg Y."/>
        </authorList>
    </citation>
    <scope>NUCLEOTIDE SEQUENCE [LARGE SCALE GENOMIC DNA]</scope>
</reference>
<keyword evidence="17 24" id="KW-0175">Coiled coil</keyword>
<feature type="coiled-coil region" evidence="24">
    <location>
        <begin position="145"/>
        <end position="172"/>
    </location>
</feature>
<evidence type="ECO:0000256" key="5">
    <source>
        <dbReference type="ARBA" id="ARBA00013184"/>
    </source>
</evidence>
<dbReference type="PANTHER" id="PTHR12436">
    <property type="entry name" value="80 KDA MCM3-ASSOCIATED PROTEIN"/>
    <property type="match status" value="1"/>
</dbReference>
<dbReference type="GO" id="GO:0061733">
    <property type="term" value="F:protein-lysine-acetyltransferase activity"/>
    <property type="evidence" value="ECO:0007669"/>
    <property type="project" value="UniProtKB-EC"/>
</dbReference>
<keyword evidence="20" id="KW-0012">Acyltransferase</keyword>
<evidence type="ECO:0000256" key="11">
    <source>
        <dbReference type="ARBA" id="ARBA00022679"/>
    </source>
</evidence>
<feature type="region of interest" description="Disordered" evidence="25">
    <location>
        <begin position="68"/>
        <end position="145"/>
    </location>
</feature>
<keyword evidence="10" id="KW-0597">Phosphoprotein</keyword>
<dbReference type="Proteomes" id="UP001497382">
    <property type="component" value="Unassembled WGS sequence"/>
</dbReference>
<evidence type="ECO:0000256" key="3">
    <source>
        <dbReference type="ARBA" id="ARBA00004567"/>
    </source>
</evidence>
<dbReference type="Gene3D" id="1.25.40.990">
    <property type="match status" value="1"/>
</dbReference>
<dbReference type="GO" id="GO:0006406">
    <property type="term" value="P:mRNA export from nucleus"/>
    <property type="evidence" value="ECO:0007669"/>
    <property type="project" value="TreeGrafter"/>
</dbReference>
<protein>
    <recommendedName>
        <fullName evidence="23">Germinal-center associated nuclear protein</fullName>
        <ecNumber evidence="5">2.3.1.48</ecNumber>
    </recommendedName>
</protein>
<feature type="domain" description="SAC3/GANP/THP3 conserved" evidence="26">
    <location>
        <begin position="198"/>
        <end position="493"/>
    </location>
</feature>
<keyword evidence="14" id="KW-0653">Protein transport</keyword>
<evidence type="ECO:0000256" key="22">
    <source>
        <dbReference type="ARBA" id="ARBA00055631"/>
    </source>
</evidence>
<keyword evidence="13" id="KW-0391">Immunity</keyword>
<keyword evidence="15" id="KW-0007">Acetylation</keyword>
<dbReference type="GO" id="GO:0005694">
    <property type="term" value="C:chromosome"/>
    <property type="evidence" value="ECO:0007669"/>
    <property type="project" value="UniProtKB-SubCell"/>
</dbReference>